<evidence type="ECO:0000313" key="1">
    <source>
        <dbReference type="EMBL" id="CAI6335563.1"/>
    </source>
</evidence>
<reference evidence="1" key="1">
    <citation type="submission" date="2023-01" db="EMBL/GenBank/DDBJ databases">
        <authorList>
            <person name="Van Ghelder C."/>
            <person name="Rancurel C."/>
        </authorList>
    </citation>
    <scope>NUCLEOTIDE SEQUENCE</scope>
    <source>
        <strain evidence="1">CNCM I-4278</strain>
    </source>
</reference>
<name>A0A9W4UJU5_9PLEO</name>
<proteinExistence type="predicted"/>
<dbReference type="EMBL" id="CAOQHR010000005">
    <property type="protein sequence ID" value="CAI6335563.1"/>
    <property type="molecule type" value="Genomic_DNA"/>
</dbReference>
<evidence type="ECO:0000313" key="2">
    <source>
        <dbReference type="Proteomes" id="UP001152607"/>
    </source>
</evidence>
<gene>
    <name evidence="1" type="ORF">PDIGIT_LOCUS8647</name>
</gene>
<accession>A0A9W4UJU5</accession>
<keyword evidence="2" id="KW-1185">Reference proteome</keyword>
<protein>
    <submittedName>
        <fullName evidence="1">Uncharacterized protein</fullName>
    </submittedName>
</protein>
<organism evidence="1 2">
    <name type="scientific">Periconia digitata</name>
    <dbReference type="NCBI Taxonomy" id="1303443"/>
    <lineage>
        <taxon>Eukaryota</taxon>
        <taxon>Fungi</taxon>
        <taxon>Dikarya</taxon>
        <taxon>Ascomycota</taxon>
        <taxon>Pezizomycotina</taxon>
        <taxon>Dothideomycetes</taxon>
        <taxon>Pleosporomycetidae</taxon>
        <taxon>Pleosporales</taxon>
        <taxon>Massarineae</taxon>
        <taxon>Periconiaceae</taxon>
        <taxon>Periconia</taxon>
    </lineage>
</organism>
<sequence>MLSRVRSITQSYPQKATSSNHWCTNVQVVLVYCCSFNSTFEALNYTSNPDLFFLGLPSSSRLPGRQCIERIQYVEVYQSRIHGVGR</sequence>
<dbReference type="AlphaFoldDB" id="A0A9W4UJU5"/>
<dbReference type="Proteomes" id="UP001152607">
    <property type="component" value="Unassembled WGS sequence"/>
</dbReference>
<comment type="caution">
    <text evidence="1">The sequence shown here is derived from an EMBL/GenBank/DDBJ whole genome shotgun (WGS) entry which is preliminary data.</text>
</comment>